<feature type="non-terminal residue" evidence="5">
    <location>
        <position position="1"/>
    </location>
</feature>
<keyword evidence="3" id="KW-0472">Membrane</keyword>
<keyword evidence="1" id="KW-0547">Nucleotide-binding</keyword>
<dbReference type="PANTHER" id="PTHR40407">
    <property type="entry name" value="MEMBRANE PROTEIN-LIKE PROTEIN"/>
    <property type="match status" value="1"/>
</dbReference>
<dbReference type="HOGENOM" id="CLU_018500_0_0_1"/>
<keyword evidence="6" id="KW-1185">Reference proteome</keyword>
<evidence type="ECO:0000256" key="2">
    <source>
        <dbReference type="SAM" id="MobiDB-lite"/>
    </source>
</evidence>
<evidence type="ECO:0000313" key="5">
    <source>
        <dbReference type="EMBL" id="KID62685.1"/>
    </source>
</evidence>
<feature type="transmembrane region" description="Helical" evidence="3">
    <location>
        <begin position="176"/>
        <end position="198"/>
    </location>
</feature>
<proteinExistence type="predicted"/>
<evidence type="ECO:0000256" key="3">
    <source>
        <dbReference type="SAM" id="Phobius"/>
    </source>
</evidence>
<feature type="transmembrane region" description="Helical" evidence="3">
    <location>
        <begin position="148"/>
        <end position="170"/>
    </location>
</feature>
<dbReference type="VEuPathDB" id="FungiDB:MAN_07901"/>
<dbReference type="GO" id="GO:0003824">
    <property type="term" value="F:catalytic activity"/>
    <property type="evidence" value="ECO:0007669"/>
    <property type="project" value="InterPro"/>
</dbReference>
<evidence type="ECO:0000259" key="4">
    <source>
        <dbReference type="SMART" id="SM00881"/>
    </source>
</evidence>
<dbReference type="Proteomes" id="UP000031186">
    <property type="component" value="Unassembled WGS sequence"/>
</dbReference>
<dbReference type="GO" id="GO:0000166">
    <property type="term" value="F:nucleotide binding"/>
    <property type="evidence" value="ECO:0007669"/>
    <property type="project" value="UniProtKB-KW"/>
</dbReference>
<dbReference type="PRINTS" id="PR01798">
    <property type="entry name" value="SCOASYNTHASE"/>
</dbReference>
<comment type="caution">
    <text evidence="5">The sequence shown here is derived from an EMBL/GenBank/DDBJ whole genome shotgun (WGS) entry which is preliminary data.</text>
</comment>
<dbReference type="InterPro" id="IPR005811">
    <property type="entry name" value="SUCC_ACL_C"/>
</dbReference>
<dbReference type="AlphaFoldDB" id="A0A0B4EKR9"/>
<feature type="region of interest" description="Disordered" evidence="2">
    <location>
        <begin position="1"/>
        <end position="57"/>
    </location>
</feature>
<feature type="transmembrane region" description="Helical" evidence="3">
    <location>
        <begin position="447"/>
        <end position="468"/>
    </location>
</feature>
<dbReference type="SUPFAM" id="SSF51735">
    <property type="entry name" value="NAD(P)-binding Rossmann-fold domains"/>
    <property type="match status" value="1"/>
</dbReference>
<dbReference type="InterPro" id="IPR016102">
    <property type="entry name" value="Succinyl-CoA_synth-like"/>
</dbReference>
<dbReference type="PANTHER" id="PTHR40407:SF1">
    <property type="entry name" value="HEPARAN-ALPHA-GLUCOSAMINIDE N-ACETYLTRANSFERASE CATALYTIC DOMAIN-CONTAINING PROTEIN"/>
    <property type="match status" value="1"/>
</dbReference>
<keyword evidence="3" id="KW-0812">Transmembrane</keyword>
<feature type="transmembrane region" description="Helical" evidence="3">
    <location>
        <begin position="408"/>
        <end position="427"/>
    </location>
</feature>
<dbReference type="SMART" id="SM00881">
    <property type="entry name" value="CoA_binding"/>
    <property type="match status" value="1"/>
</dbReference>
<name>A0A0B4EKR9_METAF</name>
<evidence type="ECO:0000313" key="6">
    <source>
        <dbReference type="Proteomes" id="UP000031186"/>
    </source>
</evidence>
<feature type="transmembrane region" description="Helical" evidence="3">
    <location>
        <begin position="115"/>
        <end position="136"/>
    </location>
</feature>
<keyword evidence="3" id="KW-1133">Transmembrane helix</keyword>
<feature type="transmembrane region" description="Helical" evidence="3">
    <location>
        <begin position="251"/>
        <end position="273"/>
    </location>
</feature>
<gene>
    <name evidence="5" type="ORF">MAN_07901</name>
</gene>
<dbReference type="Gene3D" id="3.40.50.720">
    <property type="entry name" value="NAD(P)-binding Rossmann-like Domain"/>
    <property type="match status" value="1"/>
</dbReference>
<dbReference type="Pfam" id="PF02629">
    <property type="entry name" value="CoA_binding"/>
    <property type="match status" value="1"/>
</dbReference>
<dbReference type="PROSITE" id="PS01216">
    <property type="entry name" value="SUCCINYL_COA_LIG_1"/>
    <property type="match status" value="1"/>
</dbReference>
<organism evidence="5 6">
    <name type="scientific">Metarhizium anisopliae (strain ARSEF 549)</name>
    <dbReference type="NCBI Taxonomy" id="3151832"/>
    <lineage>
        <taxon>Eukaryota</taxon>
        <taxon>Fungi</taxon>
        <taxon>Dikarya</taxon>
        <taxon>Ascomycota</taxon>
        <taxon>Pezizomycotina</taxon>
        <taxon>Sordariomycetes</taxon>
        <taxon>Hypocreomycetidae</taxon>
        <taxon>Hypocreales</taxon>
        <taxon>Clavicipitaceae</taxon>
        <taxon>Metarhizium</taxon>
    </lineage>
</organism>
<feature type="transmembrane region" description="Helical" evidence="3">
    <location>
        <begin position="345"/>
        <end position="363"/>
    </location>
</feature>
<feature type="compositionally biased region" description="Basic and acidic residues" evidence="2">
    <location>
        <begin position="1"/>
        <end position="15"/>
    </location>
</feature>
<dbReference type="Pfam" id="PF00549">
    <property type="entry name" value="Ligase_CoA"/>
    <property type="match status" value="1"/>
</dbReference>
<feature type="compositionally biased region" description="Polar residues" evidence="2">
    <location>
        <begin position="37"/>
        <end position="46"/>
    </location>
</feature>
<dbReference type="Gene3D" id="3.40.50.261">
    <property type="entry name" value="Succinyl-CoA synthetase domains"/>
    <property type="match status" value="1"/>
</dbReference>
<dbReference type="OrthoDB" id="2505607at2759"/>
<feature type="transmembrane region" description="Helical" evidence="3">
    <location>
        <begin position="313"/>
        <end position="333"/>
    </location>
</feature>
<dbReference type="InterPro" id="IPR033847">
    <property type="entry name" value="Citrt_syn/SCS-alpha_CS"/>
</dbReference>
<dbReference type="SUPFAM" id="SSF52210">
    <property type="entry name" value="Succinyl-CoA synthetase domains"/>
    <property type="match status" value="1"/>
</dbReference>
<reference evidence="5 6" key="1">
    <citation type="journal article" date="2014" name="Proc. Natl. Acad. Sci. U.S.A.">
        <title>Trajectory and genomic determinants of fungal-pathogen speciation and host adaptation.</title>
        <authorList>
            <person name="Hu X."/>
            <person name="Xiao G."/>
            <person name="Zheng P."/>
            <person name="Shang Y."/>
            <person name="Su Y."/>
            <person name="Zhang X."/>
            <person name="Liu X."/>
            <person name="Zhan S."/>
            <person name="St Leger R.J."/>
            <person name="Wang C."/>
        </authorList>
    </citation>
    <scope>NUCLEOTIDE SEQUENCE [LARGE SCALE GENOMIC DNA]</scope>
    <source>
        <strain evidence="5 6">ARSEF 549</strain>
    </source>
</reference>
<evidence type="ECO:0000256" key="1">
    <source>
        <dbReference type="ARBA" id="ARBA00022741"/>
    </source>
</evidence>
<protein>
    <submittedName>
        <fullName evidence="5">Succinyl-CoA synthetase-like protein</fullName>
    </submittedName>
</protein>
<feature type="domain" description="CoA-binding" evidence="4">
    <location>
        <begin position="507"/>
        <end position="598"/>
    </location>
</feature>
<dbReference type="InterPro" id="IPR003781">
    <property type="entry name" value="CoA-bd"/>
</dbReference>
<dbReference type="EMBL" id="AZNF01000011">
    <property type="protein sequence ID" value="KID62685.1"/>
    <property type="molecule type" value="Genomic_DNA"/>
</dbReference>
<accession>A0A0B4EKR9</accession>
<sequence length="794" mass="85231">MAGQDGSREPPDRPRTPCNVTPKRDGSGNDHGYNSFPGYNTASPRASDTRPPTKPASARVLAPDLLRGLLMMVMALDHAALALHTWEHGTGRVAEADGQAVLRWNTTAAYAVRTLTHLCGAGFTFLLGMGVVYLGRSRARLGWSAARLARYFAVRCAVLTAVTAVFGLVMTGGRVWFLNGVLFSLAVDYLLAGLLWLAMDRTEGWLTLAMARMGKGWTDDGEMAADDDGVTRPLLRARDDTRATAERCAHLSWSIHNVLLAVLSLVTIFWNIWLSDDGGVCAPSREDVSTRSSPSSPLLRVWFWVMMDVQSRVVSGFPPLAWLSFALLGMLYARVTTARQWTRRALVLGHVLGVVCFSILFVLTRVLHLGNLSERCLQTPDQQRRPGQNQYLASAASFLYVVKYPPDVGFFALTMAGNLLLLALFTAVPPQVARRFSMLLDFGTSALFFYIVHMVVLFGAGTLVVAAWGRETGVADPMDPEKTRGVDNLFGLHRSSGMSTDGVNHHVFTYAGDADRWQATSNAKDTIGYGTKVVGGVSPGKGGRTHLDLPVFGTVKEAVEQVDPHVSAVFVPAPFAARAIIEAIEAEVPVVVSVAEHIPVHDLLRVQEVLRTQSRSRLVGPNCPGVIAPGQCRVGIMPFRQYARGCVGIVSKSGTLSYEAVGATTAAGLGQSLVVAVGGDPMPGTTIVDALRVLFEHEETEGVVVIGEIGGEQELRAAEMIREYRRSTPNPKPVVAMVAGQTAPRGKVMGHAGAVLTPGDVTAAEKARALEDAGAVLVPHPGVMGSTMKALLGR</sequence>
<dbReference type="InterPro" id="IPR036291">
    <property type="entry name" value="NAD(P)-bd_dom_sf"/>
</dbReference>